<dbReference type="NCBIfam" id="TIGR00756">
    <property type="entry name" value="PPR"/>
    <property type="match status" value="8"/>
</dbReference>
<evidence type="ECO:0000313" key="3">
    <source>
        <dbReference type="EMBL" id="KAI5083785.1"/>
    </source>
</evidence>
<feature type="repeat" description="PPR" evidence="2">
    <location>
        <begin position="377"/>
        <end position="411"/>
    </location>
</feature>
<dbReference type="InterPro" id="IPR046960">
    <property type="entry name" value="PPR_At4g14850-like_plant"/>
</dbReference>
<dbReference type="Proteomes" id="UP000886520">
    <property type="component" value="Chromosome 3"/>
</dbReference>
<dbReference type="FunFam" id="1.25.40.10:FF:000090">
    <property type="entry name" value="Pentatricopeptide repeat-containing protein, chloroplastic"/>
    <property type="match status" value="1"/>
</dbReference>
<evidence type="ECO:0000313" key="4">
    <source>
        <dbReference type="Proteomes" id="UP000886520"/>
    </source>
</evidence>
<keyword evidence="4" id="KW-1185">Reference proteome</keyword>
<feature type="repeat" description="PPR" evidence="2">
    <location>
        <begin position="243"/>
        <end position="273"/>
    </location>
</feature>
<protein>
    <recommendedName>
        <fullName evidence="5">Pentatricopeptide repeat-containing protein</fullName>
    </recommendedName>
</protein>
<sequence length="853" mass="94076">MPPSVETLVQVLHTCSKAKDAIVALRLHSYASKNGLHSHSSLGTCMVSLFVEVGRMHLAQKVFDSLLCKDESSWSSLINGYVENGELGHALTLYEAMQDDLFQPNGFTLVNLINACIKLKDVERGCKVHAAIDRTGVLHVDNFVGSALVSMYVEFGLLLKAQELCNTLPVQNVVAWNVLISGCINHNQAKEALSSHEQMQLKGVFPNAITFSCILKACSSLGAMDKASEIRAEIGKSSLLKENLFLANVLIDTYAKSGMLKEAQEVFDLLPSRDVITWTTLIGGYVQHGQCEEALKCYELMQIEGPSPNAMTFVCILRACTTIEAFEKGMEIHTEFLRLGFMKTDPFIGSALIDMYSKWGKFSKACEVIDMLSVHNNVVTWTALISGYVHHNHGEEALKCLEQMQSQGVAPNAATFVCSLKACGSIRNAEKGSELHEQIVRWGLSEREASVGCALVDMYVKCGMLVEAKEVFDMLPDRNVVTWSALIMGYIQEELHEEVLYWLNRMDSEGVSPNAVTYIGSLKACGNICAIEKGTELHAEIARKGLLKDDLFLGSTMIDMYAKCGSLAKAQEIFHMLSTRNVVTWNALINCYARTEHGEMALYHFEGMKREAISPNAITYACVLKACGSIGAAEKGIKIHAEIGRSGLIRTDLFVASAMIDMYSKCGLIHQAQGVFDIIPFRNVVHWSALITGYAQQGEIEVALFLFERMVKEGNEPDSATFHIILSGCSHSGDIDKGETYFEIMSSAYGIPPMLHQHMCVVDLLGRSGQLEMAVAIIKKTPCHPSSAMWRAMLGACKKWGQVEVGRDAFHQAMQLDEKQTAAYVCMSNIYAMLKSHDIDTNVDKIYGSQICN</sequence>
<accession>A0A9D4ZSM3</accession>
<reference evidence="3" key="1">
    <citation type="submission" date="2021-01" db="EMBL/GenBank/DDBJ databases">
        <title>Adiantum capillus-veneris genome.</title>
        <authorList>
            <person name="Fang Y."/>
            <person name="Liao Q."/>
        </authorList>
    </citation>
    <scope>NUCLEOTIDE SEQUENCE</scope>
    <source>
        <strain evidence="3">H3</strain>
        <tissue evidence="3">Leaf</tissue>
    </source>
</reference>
<dbReference type="PROSITE" id="PS51375">
    <property type="entry name" value="PPR"/>
    <property type="match status" value="9"/>
</dbReference>
<feature type="repeat" description="PPR" evidence="2">
    <location>
        <begin position="479"/>
        <end position="513"/>
    </location>
</feature>
<dbReference type="AlphaFoldDB" id="A0A9D4ZSM3"/>
<name>A0A9D4ZSM3_ADICA</name>
<dbReference type="PANTHER" id="PTHR47926:SF382">
    <property type="entry name" value="PENTACOTRIPEPTIDE-REPEAT REGION OF PRORP DOMAIN-CONTAINING PROTEIN"/>
    <property type="match status" value="1"/>
</dbReference>
<dbReference type="SUPFAM" id="SSF81901">
    <property type="entry name" value="HCP-like"/>
    <property type="match status" value="1"/>
</dbReference>
<evidence type="ECO:0008006" key="5">
    <source>
        <dbReference type="Google" id="ProtNLM"/>
    </source>
</evidence>
<dbReference type="FunFam" id="1.25.40.10:FF:000227">
    <property type="entry name" value="Pentatricopeptide repeat-containing protein At3g13880"/>
    <property type="match status" value="1"/>
</dbReference>
<evidence type="ECO:0000256" key="2">
    <source>
        <dbReference type="PROSITE-ProRule" id="PRU00708"/>
    </source>
</evidence>
<dbReference type="GO" id="GO:0003723">
    <property type="term" value="F:RNA binding"/>
    <property type="evidence" value="ECO:0007669"/>
    <property type="project" value="InterPro"/>
</dbReference>
<dbReference type="Pfam" id="PF13041">
    <property type="entry name" value="PPR_2"/>
    <property type="match status" value="7"/>
</dbReference>
<proteinExistence type="predicted"/>
<feature type="repeat" description="PPR" evidence="2">
    <location>
        <begin position="581"/>
        <end position="615"/>
    </location>
</feature>
<comment type="caution">
    <text evidence="3">The sequence shown here is derived from an EMBL/GenBank/DDBJ whole genome shotgun (WGS) entry which is preliminary data.</text>
</comment>
<dbReference type="FunFam" id="1.25.40.10:FF:000285">
    <property type="entry name" value="Pentatricopeptide repeat-containing protein, chloroplastic"/>
    <property type="match status" value="1"/>
</dbReference>
<dbReference type="OrthoDB" id="607373at2759"/>
<dbReference type="PANTHER" id="PTHR47926">
    <property type="entry name" value="PENTATRICOPEPTIDE REPEAT-CONTAINING PROTEIN"/>
    <property type="match status" value="1"/>
</dbReference>
<dbReference type="GO" id="GO:0009451">
    <property type="term" value="P:RNA modification"/>
    <property type="evidence" value="ECO:0007669"/>
    <property type="project" value="InterPro"/>
</dbReference>
<organism evidence="3 4">
    <name type="scientific">Adiantum capillus-veneris</name>
    <name type="common">Maidenhair fern</name>
    <dbReference type="NCBI Taxonomy" id="13818"/>
    <lineage>
        <taxon>Eukaryota</taxon>
        <taxon>Viridiplantae</taxon>
        <taxon>Streptophyta</taxon>
        <taxon>Embryophyta</taxon>
        <taxon>Tracheophyta</taxon>
        <taxon>Polypodiopsida</taxon>
        <taxon>Polypodiidae</taxon>
        <taxon>Polypodiales</taxon>
        <taxon>Pteridineae</taxon>
        <taxon>Pteridaceae</taxon>
        <taxon>Vittarioideae</taxon>
        <taxon>Adiantum</taxon>
    </lineage>
</organism>
<feature type="repeat" description="PPR" evidence="2">
    <location>
        <begin position="718"/>
        <end position="752"/>
    </location>
</feature>
<keyword evidence="1" id="KW-0677">Repeat</keyword>
<dbReference type="EMBL" id="JABFUD020000002">
    <property type="protein sequence ID" value="KAI5083785.1"/>
    <property type="molecule type" value="Genomic_DNA"/>
</dbReference>
<evidence type="ECO:0000256" key="1">
    <source>
        <dbReference type="ARBA" id="ARBA00022737"/>
    </source>
</evidence>
<feature type="repeat" description="PPR" evidence="2">
    <location>
        <begin position="274"/>
        <end position="308"/>
    </location>
</feature>
<dbReference type="FunFam" id="1.25.40.10:FF:000031">
    <property type="entry name" value="Pentatricopeptide repeat-containing protein mitochondrial"/>
    <property type="match status" value="1"/>
</dbReference>
<gene>
    <name evidence="3" type="ORF">GOP47_0003528</name>
</gene>
<feature type="repeat" description="PPR" evidence="2">
    <location>
        <begin position="70"/>
        <end position="104"/>
    </location>
</feature>
<dbReference type="Pfam" id="PF01535">
    <property type="entry name" value="PPR"/>
    <property type="match status" value="2"/>
</dbReference>
<dbReference type="InterPro" id="IPR002885">
    <property type="entry name" value="PPR_rpt"/>
</dbReference>
<dbReference type="Gene3D" id="1.25.40.10">
    <property type="entry name" value="Tetratricopeptide repeat domain"/>
    <property type="match status" value="7"/>
</dbReference>
<dbReference type="InterPro" id="IPR011990">
    <property type="entry name" value="TPR-like_helical_dom_sf"/>
</dbReference>
<dbReference type="FunFam" id="1.25.40.10:FF:000381">
    <property type="entry name" value="Pentatricopeptide repeat-containing protein"/>
    <property type="match status" value="1"/>
</dbReference>
<feature type="repeat" description="PPR" evidence="2">
    <location>
        <begin position="683"/>
        <end position="717"/>
    </location>
</feature>
<feature type="repeat" description="PPR" evidence="2">
    <location>
        <begin position="172"/>
        <end position="206"/>
    </location>
</feature>